<protein>
    <submittedName>
        <fullName evidence="3">Proline-rich protein HaeIII subfamily 1-like</fullName>
    </submittedName>
</protein>
<evidence type="ECO:0000313" key="3">
    <source>
        <dbReference type="RefSeq" id="XP_022365202.1"/>
    </source>
</evidence>
<evidence type="ECO:0000256" key="1">
    <source>
        <dbReference type="SAM" id="MobiDB-lite"/>
    </source>
</evidence>
<dbReference type="RefSeq" id="XP_022365202.1">
    <property type="nucleotide sequence ID" value="XM_022509494.1"/>
</dbReference>
<keyword evidence="2" id="KW-1185">Reference proteome</keyword>
<feature type="region of interest" description="Disordered" evidence="1">
    <location>
        <begin position="1"/>
        <end position="261"/>
    </location>
</feature>
<dbReference type="OrthoDB" id="10658297at2759"/>
<organism evidence="2 3">
    <name type="scientific">Enhydra lutris kenyoni</name>
    <name type="common">northern sea otter</name>
    <dbReference type="NCBI Taxonomy" id="391180"/>
    <lineage>
        <taxon>Eukaryota</taxon>
        <taxon>Metazoa</taxon>
        <taxon>Chordata</taxon>
        <taxon>Craniata</taxon>
        <taxon>Vertebrata</taxon>
        <taxon>Euteleostomi</taxon>
        <taxon>Mammalia</taxon>
        <taxon>Eutheria</taxon>
        <taxon>Laurasiatheria</taxon>
        <taxon>Carnivora</taxon>
        <taxon>Caniformia</taxon>
        <taxon>Musteloidea</taxon>
        <taxon>Mustelidae</taxon>
        <taxon>Lutrinae</taxon>
        <taxon>Enhydra</taxon>
    </lineage>
</organism>
<dbReference type="AlphaFoldDB" id="A0A2Y9JVS4"/>
<name>A0A2Y9JVS4_ENHLU</name>
<reference evidence="3" key="1">
    <citation type="submission" date="2025-08" db="UniProtKB">
        <authorList>
            <consortium name="RefSeq"/>
        </authorList>
    </citation>
    <scope>IDENTIFICATION</scope>
    <source>
        <tissue evidence="3">Blood</tissue>
    </source>
</reference>
<feature type="compositionally biased region" description="Pro residues" evidence="1">
    <location>
        <begin position="170"/>
        <end position="179"/>
    </location>
</feature>
<sequence length="261" mass="27378">MGRVTPGGKKPSPLWGPERQPSARLCVSPPPPPPPQMLSLHTGVGSRSETAPGHSPAPPLRPAPPFGALQPRRISQGSGDCREETGGGEGEVPRGAVCRARPSLLGVPARNHEWEPREASTCAAGAKGRRLHFPPRPLGVTAATRPRGSGAVRRRGRGSRGTRAPRPRRPPGPARPSPLRPREAWLRRSGLPPRLASGGPPRSPPTGVKNNLTPCPATNGPTAVAPREPPSLGTGDRSAYSAAPERAPWRSGPDLPRARSP</sequence>
<gene>
    <name evidence="3" type="primary">LOC111151479</name>
</gene>
<dbReference type="GeneID" id="111151479"/>
<evidence type="ECO:0000313" key="2">
    <source>
        <dbReference type="Proteomes" id="UP000248482"/>
    </source>
</evidence>
<dbReference type="KEGG" id="elk:111151479"/>
<accession>A0A2Y9JVS4</accession>
<proteinExistence type="predicted"/>
<feature type="compositionally biased region" description="Pro residues" evidence="1">
    <location>
        <begin position="55"/>
        <end position="65"/>
    </location>
</feature>
<feature type="compositionally biased region" description="Basic residues" evidence="1">
    <location>
        <begin position="152"/>
        <end position="169"/>
    </location>
</feature>
<dbReference type="Proteomes" id="UP000248482">
    <property type="component" value="Unplaced"/>
</dbReference>